<dbReference type="AlphaFoldDB" id="A0A0D2PMU9"/>
<keyword evidence="2" id="KW-1185">Reference proteome</keyword>
<gene>
    <name evidence="1" type="ORF">HYPSUDRAFT_42273</name>
</gene>
<accession>A0A0D2PMU9</accession>
<name>A0A0D2PMU9_HYPSF</name>
<evidence type="ECO:0000313" key="2">
    <source>
        <dbReference type="Proteomes" id="UP000054270"/>
    </source>
</evidence>
<organism evidence="1 2">
    <name type="scientific">Hypholoma sublateritium (strain FD-334 SS-4)</name>
    <dbReference type="NCBI Taxonomy" id="945553"/>
    <lineage>
        <taxon>Eukaryota</taxon>
        <taxon>Fungi</taxon>
        <taxon>Dikarya</taxon>
        <taxon>Basidiomycota</taxon>
        <taxon>Agaricomycotina</taxon>
        <taxon>Agaricomycetes</taxon>
        <taxon>Agaricomycetidae</taxon>
        <taxon>Agaricales</taxon>
        <taxon>Agaricineae</taxon>
        <taxon>Strophariaceae</taxon>
        <taxon>Hypholoma</taxon>
    </lineage>
</organism>
<proteinExistence type="predicted"/>
<reference evidence="2" key="1">
    <citation type="submission" date="2014-04" db="EMBL/GenBank/DDBJ databases">
        <title>Evolutionary Origins and Diversification of the Mycorrhizal Mutualists.</title>
        <authorList>
            <consortium name="DOE Joint Genome Institute"/>
            <consortium name="Mycorrhizal Genomics Consortium"/>
            <person name="Kohler A."/>
            <person name="Kuo A."/>
            <person name="Nagy L.G."/>
            <person name="Floudas D."/>
            <person name="Copeland A."/>
            <person name="Barry K.W."/>
            <person name="Cichocki N."/>
            <person name="Veneault-Fourrey C."/>
            <person name="LaButti K."/>
            <person name="Lindquist E.A."/>
            <person name="Lipzen A."/>
            <person name="Lundell T."/>
            <person name="Morin E."/>
            <person name="Murat C."/>
            <person name="Riley R."/>
            <person name="Ohm R."/>
            <person name="Sun H."/>
            <person name="Tunlid A."/>
            <person name="Henrissat B."/>
            <person name="Grigoriev I.V."/>
            <person name="Hibbett D.S."/>
            <person name="Martin F."/>
        </authorList>
    </citation>
    <scope>NUCLEOTIDE SEQUENCE [LARGE SCALE GENOMIC DNA]</scope>
    <source>
        <strain evidence="2">FD-334 SS-4</strain>
    </source>
</reference>
<dbReference type="Proteomes" id="UP000054270">
    <property type="component" value="Unassembled WGS sequence"/>
</dbReference>
<sequence length="79" mass="8919">MQPTLLPIVVLEGSATAKTVFSVRRRALNCGMKTVSVKGINQLVSVAQRWRNLAFEFPHRSTYVESPYKSSSNTKQNRH</sequence>
<protein>
    <submittedName>
        <fullName evidence="1">Uncharacterized protein</fullName>
    </submittedName>
</protein>
<dbReference type="EMBL" id="KN817560">
    <property type="protein sequence ID" value="KJA21160.1"/>
    <property type="molecule type" value="Genomic_DNA"/>
</dbReference>
<evidence type="ECO:0000313" key="1">
    <source>
        <dbReference type="EMBL" id="KJA21160.1"/>
    </source>
</evidence>